<dbReference type="SUPFAM" id="SSF57667">
    <property type="entry name" value="beta-beta-alpha zinc fingers"/>
    <property type="match status" value="1"/>
</dbReference>
<feature type="compositionally biased region" description="Polar residues" evidence="4">
    <location>
        <begin position="1492"/>
        <end position="1504"/>
    </location>
</feature>
<dbReference type="Gene3D" id="3.30.160.60">
    <property type="entry name" value="Classic Zinc Finger"/>
    <property type="match status" value="1"/>
</dbReference>
<keyword evidence="2" id="KW-0040">ANK repeat</keyword>
<dbReference type="PROSITE" id="PS50088">
    <property type="entry name" value="ANK_REPEAT"/>
    <property type="match status" value="1"/>
</dbReference>
<dbReference type="InterPro" id="IPR009091">
    <property type="entry name" value="RCC1/BLIP-II"/>
</dbReference>
<feature type="compositionally biased region" description="Polar residues" evidence="4">
    <location>
        <begin position="1148"/>
        <end position="1174"/>
    </location>
</feature>
<feature type="compositionally biased region" description="Basic and acidic residues" evidence="4">
    <location>
        <begin position="1132"/>
        <end position="1147"/>
    </location>
</feature>
<feature type="repeat" description="RCC1" evidence="3">
    <location>
        <begin position="429"/>
        <end position="491"/>
    </location>
</feature>
<feature type="region of interest" description="Disordered" evidence="4">
    <location>
        <begin position="1221"/>
        <end position="1241"/>
    </location>
</feature>
<dbReference type="Pfam" id="PF12874">
    <property type="entry name" value="zf-met"/>
    <property type="match status" value="1"/>
</dbReference>
<feature type="repeat" description="RCC1" evidence="3">
    <location>
        <begin position="375"/>
        <end position="428"/>
    </location>
</feature>
<feature type="compositionally biased region" description="Low complexity" evidence="4">
    <location>
        <begin position="1473"/>
        <end position="1491"/>
    </location>
</feature>
<feature type="repeat" description="RCC1" evidence="3">
    <location>
        <begin position="561"/>
        <end position="624"/>
    </location>
</feature>
<dbReference type="Pfam" id="PF13540">
    <property type="entry name" value="RCC1_2"/>
    <property type="match status" value="1"/>
</dbReference>
<dbReference type="PRINTS" id="PR00633">
    <property type="entry name" value="RCCNDNSATION"/>
</dbReference>
<feature type="region of interest" description="Disordered" evidence="4">
    <location>
        <begin position="886"/>
        <end position="940"/>
    </location>
</feature>
<dbReference type="Gene3D" id="2.130.10.30">
    <property type="entry name" value="Regulator of chromosome condensation 1/beta-lactamase-inhibitor protein II"/>
    <property type="match status" value="2"/>
</dbReference>
<dbReference type="Proteomes" id="UP001153069">
    <property type="component" value="Unassembled WGS sequence"/>
</dbReference>
<feature type="region of interest" description="Disordered" evidence="4">
    <location>
        <begin position="1041"/>
        <end position="1079"/>
    </location>
</feature>
<dbReference type="EMBL" id="CAICTM010001026">
    <property type="protein sequence ID" value="CAB9519584.1"/>
    <property type="molecule type" value="Genomic_DNA"/>
</dbReference>
<dbReference type="PROSITE" id="PS50012">
    <property type="entry name" value="RCC1_3"/>
    <property type="match status" value="6"/>
</dbReference>
<evidence type="ECO:0000256" key="3">
    <source>
        <dbReference type="PROSITE-ProRule" id="PRU00235"/>
    </source>
</evidence>
<dbReference type="PANTHER" id="PTHR22872:SF2">
    <property type="entry name" value="INHIBITOR OF BRUTON TYROSINE KINASE"/>
    <property type="match status" value="1"/>
</dbReference>
<reference evidence="6" key="1">
    <citation type="submission" date="2020-06" db="EMBL/GenBank/DDBJ databases">
        <authorList>
            <consortium name="Plant Systems Biology data submission"/>
        </authorList>
    </citation>
    <scope>NUCLEOTIDE SEQUENCE</scope>
    <source>
        <strain evidence="6">D6</strain>
    </source>
</reference>
<name>A0A9N8EI47_9STRA</name>
<feature type="region of interest" description="Disordered" evidence="4">
    <location>
        <begin position="1284"/>
        <end position="1372"/>
    </location>
</feature>
<dbReference type="InterPro" id="IPR036236">
    <property type="entry name" value="Znf_C2H2_sf"/>
</dbReference>
<feature type="repeat" description="RCC1" evidence="3">
    <location>
        <begin position="686"/>
        <end position="736"/>
    </location>
</feature>
<evidence type="ECO:0000313" key="7">
    <source>
        <dbReference type="Proteomes" id="UP001153069"/>
    </source>
</evidence>
<dbReference type="OrthoDB" id="21416at2759"/>
<dbReference type="InterPro" id="IPR002110">
    <property type="entry name" value="Ankyrin_rpt"/>
</dbReference>
<dbReference type="PROSITE" id="PS00626">
    <property type="entry name" value="RCC1_2"/>
    <property type="match status" value="1"/>
</dbReference>
<dbReference type="PROSITE" id="PS50297">
    <property type="entry name" value="ANK_REP_REGION"/>
    <property type="match status" value="1"/>
</dbReference>
<feature type="compositionally biased region" description="Basic residues" evidence="4">
    <location>
        <begin position="1449"/>
        <end position="1464"/>
    </location>
</feature>
<evidence type="ECO:0000256" key="2">
    <source>
        <dbReference type="PROSITE-ProRule" id="PRU00023"/>
    </source>
</evidence>
<evidence type="ECO:0000256" key="4">
    <source>
        <dbReference type="SAM" id="MobiDB-lite"/>
    </source>
</evidence>
<accession>A0A9N8EI47</accession>
<feature type="repeat" description="RCC1" evidence="3">
    <location>
        <begin position="492"/>
        <end position="553"/>
    </location>
</feature>
<dbReference type="InterPro" id="IPR013087">
    <property type="entry name" value="Znf_C2H2_type"/>
</dbReference>
<feature type="compositionally biased region" description="Polar residues" evidence="4">
    <location>
        <begin position="1303"/>
        <end position="1314"/>
    </location>
</feature>
<evidence type="ECO:0000256" key="1">
    <source>
        <dbReference type="ARBA" id="ARBA00022737"/>
    </source>
</evidence>
<feature type="compositionally biased region" description="Low complexity" evidence="4">
    <location>
        <begin position="1339"/>
        <end position="1350"/>
    </location>
</feature>
<keyword evidence="7" id="KW-1185">Reference proteome</keyword>
<gene>
    <name evidence="6" type="ORF">SEMRO_1028_G233150.1</name>
</gene>
<feature type="compositionally biased region" description="Polar residues" evidence="4">
    <location>
        <begin position="328"/>
        <end position="339"/>
    </location>
</feature>
<evidence type="ECO:0000313" key="6">
    <source>
        <dbReference type="EMBL" id="CAB9519584.1"/>
    </source>
</evidence>
<feature type="compositionally biased region" description="Low complexity" evidence="4">
    <location>
        <begin position="905"/>
        <end position="914"/>
    </location>
</feature>
<feature type="region of interest" description="Disordered" evidence="4">
    <location>
        <begin position="317"/>
        <end position="339"/>
    </location>
</feature>
<feature type="repeat" description="ANK" evidence="2">
    <location>
        <begin position="117"/>
        <end position="149"/>
    </location>
</feature>
<comment type="caution">
    <text evidence="6">The sequence shown here is derived from an EMBL/GenBank/DDBJ whole genome shotgun (WGS) entry which is preliminary data.</text>
</comment>
<feature type="domain" description="C2H2-type" evidence="5">
    <location>
        <begin position="1085"/>
        <end position="1108"/>
    </location>
</feature>
<feature type="compositionally biased region" description="Basic and acidic residues" evidence="4">
    <location>
        <begin position="928"/>
        <end position="937"/>
    </location>
</feature>
<organism evidence="6 7">
    <name type="scientific">Seminavis robusta</name>
    <dbReference type="NCBI Taxonomy" id="568900"/>
    <lineage>
        <taxon>Eukaryota</taxon>
        <taxon>Sar</taxon>
        <taxon>Stramenopiles</taxon>
        <taxon>Ochrophyta</taxon>
        <taxon>Bacillariophyta</taxon>
        <taxon>Bacillariophyceae</taxon>
        <taxon>Bacillariophycidae</taxon>
        <taxon>Naviculales</taxon>
        <taxon>Naviculaceae</taxon>
        <taxon>Seminavis</taxon>
    </lineage>
</organism>
<feature type="repeat" description="RCC1" evidence="3">
    <location>
        <begin position="625"/>
        <end position="685"/>
    </location>
</feature>
<feature type="compositionally biased region" description="Basic and acidic residues" evidence="4">
    <location>
        <begin position="1046"/>
        <end position="1061"/>
    </location>
</feature>
<dbReference type="Pfam" id="PF00415">
    <property type="entry name" value="RCC1"/>
    <property type="match status" value="1"/>
</dbReference>
<evidence type="ECO:0000259" key="5">
    <source>
        <dbReference type="Pfam" id="PF12874"/>
    </source>
</evidence>
<dbReference type="InterPro" id="IPR051625">
    <property type="entry name" value="Signaling_Regulatory_Domain"/>
</dbReference>
<feature type="compositionally biased region" description="Basic and acidic residues" evidence="4">
    <location>
        <begin position="1435"/>
        <end position="1448"/>
    </location>
</feature>
<feature type="region of interest" description="Disordered" evidence="4">
    <location>
        <begin position="1435"/>
        <end position="1542"/>
    </location>
</feature>
<protein>
    <submittedName>
        <fullName evidence="6">RCC1 and BTB domain-containing protein 2</fullName>
    </submittedName>
</protein>
<dbReference type="PANTHER" id="PTHR22872">
    <property type="entry name" value="BTK-BINDING PROTEIN-RELATED"/>
    <property type="match status" value="1"/>
</dbReference>
<dbReference type="InterPro" id="IPR000408">
    <property type="entry name" value="Reg_chr_condens"/>
</dbReference>
<proteinExistence type="predicted"/>
<keyword evidence="1" id="KW-0677">Repeat</keyword>
<dbReference type="SUPFAM" id="SSF50985">
    <property type="entry name" value="RCC1/BLIP-II"/>
    <property type="match status" value="2"/>
</dbReference>
<sequence length="1542" mass="168157">MSGRRRSSSLGIATGKADASLAVPSSLSLEALEATQKLWELVFLAMEDPTSKQTLLHSSGNVCLIKALLDRAHQLDHYSRSASSSNSKTNNNNSQLLSLLHNSQWLSTMLQHGDGESGYTPLHRAVLQADLPVILLLLRYSMALSSKVDSSISNKNREEEKWTSVMSKRLLHRPLALLQGGDGLSIHDDARAVLQTMDAEGLTAFQLMQKLQIKELEYCRKSLVYSPLDGMVMMNETGAARRPRQNSFETMLQLDHAQQVAQQNEFADLHNFMQQEQQRRPTDIFGQPVTANNAAGISYACEVLTFGRSNHLALGVQGGKNHEERTSNKASSSDSTTTLRPYRVQEFAQERVGRDGSAVAVAAAAHHTLVATRQGHLYAFGVGTGGRLGTGDNERHCPAPTRVLGPLQKRRVVAIAAAENHSLCVTSEGVVYAFGSNRFGQLGFTGGDTSSSNDSGSRCCLPRRVDDLWKKHVSCIGVAAGEKHSVALSQKGEVYVWGCNASGQLGINHRRSASNSGAAHKVQRVDSLWNNEKTRVCFQVAASAQATLVLAKPSPGGLPVNQVYAWGHGNHVPAKVHFSDPTEGGRPRGQSKENVFLAAGSGGRSVNPIAIACARHHSAAITSDGRVYTWGFHADTLGASTKAKAANKSPNSRPQLVTGMLPEEGGGFAVAVSTSENHTAVVTNDGSLFTWGASYGKGVMGHEGVRWQPSPKRVGGVSRAVGISAAKEHTVLLMGASFPSPVAMSTRRNATLELLAAQEVVKHVDLFNALPILMTAERTNCRYLMDHCRSFVRLNIDGVLNVGQKSTMEMYLKEHVANGLLLLDEDPRDRRERPLVLDIALATYSGRKGMLEGETVPADPVEWIQACQKLSKNESLSSLLHRMRRAATSRPSLASNAKLLRRRSSSSVGSAGEAESGGRKRSGSVTSDPERDRKMSSSERCIMLTTNMDLSTREHVQAKYDCLTREVRGLKKRLSQIAKLEAVDAMDAQENPDDPAMLSADQREKIARRPQLESELCIFESALERVERRMLQFNLKLKKPTAGCADESKGKTELTDSEKSSGKVPPTSEMMKEETAPGSEKVSLRCSACKIACPDEKSFALHMNGRKHRNRVAQEAEKEKERAAASMMEERHRQQMGEINKGVDSRRASPSTKVSAWSNCKETGGSFQSKYKLSPQENLTQEIVEKQPGKPKSLHEIMEEEAKEKAKTKVSVATSTKLRATSSQALTLPPGSASALKSPPWGNKAMIQASAGLRVPASPILTKPSTGSQWLGAGSKATPIQLPVGAAPTLKSPPWATKPVKTSFPQTSPQQVSSPKLLDRSPMVMPSFGDFLQKAPKTPQSHSLRPSSSPWSPPAVARIPAASKQHESSVSFQVIQKQEEDFKNVQDQSYQDNGKWFIERRERAGSFATIQEAATKQREEQLFIEEQKRIEEHIQREQALKKKKEDALKKKKEKRKRQQAKKAQSKSEGNDGGQTSNQQSQQNQGGKSNQQPAEKNSAPNASSTKSKNGGNRRNRNKNSGANRRTQTSSVVDDATSDKMTKS</sequence>
<feature type="region of interest" description="Disordered" evidence="4">
    <location>
        <begin position="1132"/>
        <end position="1174"/>
    </location>
</feature>